<reference evidence="1 2" key="1">
    <citation type="journal article" date="2018" name="Genome Biol. Evol.">
        <title>Multiple Roots of Fruiting Body Formation in Amoebozoa.</title>
        <authorList>
            <person name="Hillmann F."/>
            <person name="Forbes G."/>
            <person name="Novohradska S."/>
            <person name="Ferling I."/>
            <person name="Riege K."/>
            <person name="Groth M."/>
            <person name="Westermann M."/>
            <person name="Marz M."/>
            <person name="Spaller T."/>
            <person name="Winckler T."/>
            <person name="Schaap P."/>
            <person name="Glockner G."/>
        </authorList>
    </citation>
    <scope>NUCLEOTIDE SEQUENCE [LARGE SCALE GENOMIC DNA]</scope>
    <source>
        <strain evidence="1 2">Jena</strain>
    </source>
</reference>
<proteinExistence type="predicted"/>
<dbReference type="InParanoid" id="A0A2P6MVX3"/>
<keyword evidence="2" id="KW-1185">Reference proteome</keyword>
<name>A0A2P6MVX3_9EUKA</name>
<gene>
    <name evidence="1" type="ORF">PROFUN_15179</name>
</gene>
<dbReference type="AlphaFoldDB" id="A0A2P6MVX3"/>
<comment type="caution">
    <text evidence="1">The sequence shown here is derived from an EMBL/GenBank/DDBJ whole genome shotgun (WGS) entry which is preliminary data.</text>
</comment>
<sequence length="96" mass="11218">MLYKEDVSGFSERMTTYGRAFRNAFCYIGPDPTDWRDSVLEKLPIKVLNETTPRSWILVFAPESLKAMSTLDRFKEKIISFLILPLFEGDHWKLKA</sequence>
<accession>A0A2P6MVX3</accession>
<evidence type="ECO:0000313" key="1">
    <source>
        <dbReference type="EMBL" id="PRP75861.1"/>
    </source>
</evidence>
<dbReference type="Proteomes" id="UP000241769">
    <property type="component" value="Unassembled WGS sequence"/>
</dbReference>
<organism evidence="1 2">
    <name type="scientific">Planoprotostelium fungivorum</name>
    <dbReference type="NCBI Taxonomy" id="1890364"/>
    <lineage>
        <taxon>Eukaryota</taxon>
        <taxon>Amoebozoa</taxon>
        <taxon>Evosea</taxon>
        <taxon>Variosea</taxon>
        <taxon>Cavosteliida</taxon>
        <taxon>Cavosteliaceae</taxon>
        <taxon>Planoprotostelium</taxon>
    </lineage>
</organism>
<evidence type="ECO:0000313" key="2">
    <source>
        <dbReference type="Proteomes" id="UP000241769"/>
    </source>
</evidence>
<dbReference type="EMBL" id="MDYQ01000359">
    <property type="protein sequence ID" value="PRP75861.1"/>
    <property type="molecule type" value="Genomic_DNA"/>
</dbReference>
<protein>
    <submittedName>
        <fullName evidence="1">Uncharacterized protein</fullName>
    </submittedName>
</protein>